<gene>
    <name evidence="2" type="ORF">ATEG_09246</name>
</gene>
<evidence type="ECO:0000313" key="2">
    <source>
        <dbReference type="EMBL" id="EAU30383.1"/>
    </source>
</evidence>
<proteinExistence type="predicted"/>
<dbReference type="EMBL" id="CH476607">
    <property type="protein sequence ID" value="EAU30383.1"/>
    <property type="molecule type" value="Genomic_DNA"/>
</dbReference>
<sequence>MDDNSTTLHPRSNCLSYPRVLLQEPSFIPGTLDLCYQEETLSLSTSEAECIDSYLSLIAATARLPSALALPVAFRRPLSPIVVCLGVADVVARLQGTAQCIQQTVFDKGQNPRSKQVRRAKDQGGDGPPGGEPSSDRRVRSRIHHRWIGSHEVPLSASPIVVSTQKIAMILLENFHVAPLIFAHGPSNALATEDVLMGVGRSEKRQSAQTVVKQELHTVSRQQGVHMRFDTAGEVPGNSGNLFVVSIQRAGASKVSETSP</sequence>
<evidence type="ECO:0000313" key="3">
    <source>
        <dbReference type="Proteomes" id="UP000007963"/>
    </source>
</evidence>
<dbReference type="Proteomes" id="UP000007963">
    <property type="component" value="Unassembled WGS sequence"/>
</dbReference>
<feature type="region of interest" description="Disordered" evidence="1">
    <location>
        <begin position="109"/>
        <end position="139"/>
    </location>
</feature>
<dbReference type="RefSeq" id="XP_001217868.1">
    <property type="nucleotide sequence ID" value="XM_001217867.1"/>
</dbReference>
<protein>
    <submittedName>
        <fullName evidence="2">Uncharacterized protein</fullName>
    </submittedName>
</protein>
<dbReference type="HOGENOM" id="CLU_1069506_0_0_1"/>
<evidence type="ECO:0000256" key="1">
    <source>
        <dbReference type="SAM" id="MobiDB-lite"/>
    </source>
</evidence>
<dbReference type="GeneID" id="4353719"/>
<dbReference type="AlphaFoldDB" id="Q0CAN8"/>
<dbReference type="VEuPathDB" id="FungiDB:ATEG_09246"/>
<accession>Q0CAN8</accession>
<name>Q0CAN8_ASPTN</name>
<reference evidence="3" key="1">
    <citation type="submission" date="2005-09" db="EMBL/GenBank/DDBJ databases">
        <title>Annotation of the Aspergillus terreus NIH2624 genome.</title>
        <authorList>
            <person name="Birren B.W."/>
            <person name="Lander E.S."/>
            <person name="Galagan J.E."/>
            <person name="Nusbaum C."/>
            <person name="Devon K."/>
            <person name="Henn M."/>
            <person name="Ma L.-J."/>
            <person name="Jaffe D.B."/>
            <person name="Butler J."/>
            <person name="Alvarez P."/>
            <person name="Gnerre S."/>
            <person name="Grabherr M."/>
            <person name="Kleber M."/>
            <person name="Mauceli E.W."/>
            <person name="Brockman W."/>
            <person name="Rounsley S."/>
            <person name="Young S.K."/>
            <person name="LaButti K."/>
            <person name="Pushparaj V."/>
            <person name="DeCaprio D."/>
            <person name="Crawford M."/>
            <person name="Koehrsen M."/>
            <person name="Engels R."/>
            <person name="Montgomery P."/>
            <person name="Pearson M."/>
            <person name="Howarth C."/>
            <person name="Larson L."/>
            <person name="Luoma S."/>
            <person name="White J."/>
            <person name="Alvarado L."/>
            <person name="Kodira C.D."/>
            <person name="Zeng Q."/>
            <person name="Oleary S."/>
            <person name="Yandava C."/>
            <person name="Denning D.W."/>
            <person name="Nierman W.C."/>
            <person name="Milne T."/>
            <person name="Madden K."/>
        </authorList>
    </citation>
    <scope>NUCLEOTIDE SEQUENCE [LARGE SCALE GENOMIC DNA]</scope>
    <source>
        <strain evidence="3">NIH 2624 / FGSC A1156</strain>
    </source>
</reference>
<organism evidence="2 3">
    <name type="scientific">Aspergillus terreus (strain NIH 2624 / FGSC A1156)</name>
    <dbReference type="NCBI Taxonomy" id="341663"/>
    <lineage>
        <taxon>Eukaryota</taxon>
        <taxon>Fungi</taxon>
        <taxon>Dikarya</taxon>
        <taxon>Ascomycota</taxon>
        <taxon>Pezizomycotina</taxon>
        <taxon>Eurotiomycetes</taxon>
        <taxon>Eurotiomycetidae</taxon>
        <taxon>Eurotiales</taxon>
        <taxon>Aspergillaceae</taxon>
        <taxon>Aspergillus</taxon>
        <taxon>Aspergillus subgen. Circumdati</taxon>
    </lineage>
</organism>